<dbReference type="Proteomes" id="UP000251960">
    <property type="component" value="Chromosome 7"/>
</dbReference>
<dbReference type="AlphaFoldDB" id="A0A3L6E6A4"/>
<gene>
    <name evidence="1" type="ORF">Zm00014a_021935</name>
</gene>
<evidence type="ECO:0000313" key="1">
    <source>
        <dbReference type="EMBL" id="PWZ15441.1"/>
    </source>
</evidence>
<comment type="caution">
    <text evidence="1">The sequence shown here is derived from an EMBL/GenBank/DDBJ whole genome shotgun (WGS) entry which is preliminary data.</text>
</comment>
<accession>A0A3L6E6A4</accession>
<name>A0A3L6E6A4_MAIZE</name>
<organism evidence="1">
    <name type="scientific">Zea mays</name>
    <name type="common">Maize</name>
    <dbReference type="NCBI Taxonomy" id="4577"/>
    <lineage>
        <taxon>Eukaryota</taxon>
        <taxon>Viridiplantae</taxon>
        <taxon>Streptophyta</taxon>
        <taxon>Embryophyta</taxon>
        <taxon>Tracheophyta</taxon>
        <taxon>Spermatophyta</taxon>
        <taxon>Magnoliopsida</taxon>
        <taxon>Liliopsida</taxon>
        <taxon>Poales</taxon>
        <taxon>Poaceae</taxon>
        <taxon>PACMAD clade</taxon>
        <taxon>Panicoideae</taxon>
        <taxon>Andropogonodae</taxon>
        <taxon>Andropogoneae</taxon>
        <taxon>Tripsacinae</taxon>
        <taxon>Zea</taxon>
    </lineage>
</organism>
<reference evidence="1" key="1">
    <citation type="journal article" date="2018" name="Nat. Genet.">
        <title>Extensive intraspecific gene order and gene structural variations between Mo17 and other maize genomes.</title>
        <authorList>
            <person name="Sun S."/>
            <person name="Zhou Y."/>
            <person name="Chen J."/>
            <person name="Shi J."/>
            <person name="Zhao H."/>
            <person name="Zhao H."/>
            <person name="Song W."/>
            <person name="Zhang M."/>
            <person name="Cui Y."/>
            <person name="Dong X."/>
            <person name="Liu H."/>
            <person name="Ma X."/>
            <person name="Jiao Y."/>
            <person name="Wang B."/>
            <person name="Wei X."/>
            <person name="Stein J.C."/>
            <person name="Glaubitz J.C."/>
            <person name="Lu F."/>
            <person name="Yu G."/>
            <person name="Liang C."/>
            <person name="Fengler K."/>
            <person name="Li B."/>
            <person name="Rafalski A."/>
            <person name="Schnable P.S."/>
            <person name="Ware D.H."/>
            <person name="Buckler E.S."/>
            <person name="Lai J."/>
        </authorList>
    </citation>
    <scope>NUCLEOTIDE SEQUENCE [LARGE SCALE GENOMIC DNA]</scope>
    <source>
        <tissue evidence="1">Seedling</tissue>
    </source>
</reference>
<proteinExistence type="predicted"/>
<dbReference type="EMBL" id="NCVQ01000008">
    <property type="protein sequence ID" value="PWZ15441.1"/>
    <property type="molecule type" value="Genomic_DNA"/>
</dbReference>
<sequence>MGAEQGYEDMQGTFRDSEVFEFVGKVLQSVRMNKAETCGELYFPALSLKLKLAGEDMAKFARCMVNTSYLVLQAMVMWGNGKRMEFVRDARIFRRKFVIDLLSYEDNSCRYVIPANIQQRLINISTKE</sequence>
<protein>
    <submittedName>
        <fullName evidence="1">Uncharacterized protein</fullName>
    </submittedName>
</protein>
<dbReference type="ExpressionAtlas" id="A0A3L6E6A4">
    <property type="expression patterns" value="baseline"/>
</dbReference>